<dbReference type="OMA" id="HECHLPA"/>
<name>T0Q4L3_SAPDV</name>
<keyword evidence="2" id="KW-1185">Reference proteome</keyword>
<protein>
    <recommendedName>
        <fullName evidence="3">F-box domain-containing protein</fullName>
    </recommendedName>
</protein>
<reference evidence="1 2" key="1">
    <citation type="submission" date="2012-04" db="EMBL/GenBank/DDBJ databases">
        <title>The Genome Sequence of Saprolegnia declina VS20.</title>
        <authorList>
            <consortium name="The Broad Institute Genome Sequencing Platform"/>
            <person name="Russ C."/>
            <person name="Nusbaum C."/>
            <person name="Tyler B."/>
            <person name="van West P."/>
            <person name="Dieguez-Uribeondo J."/>
            <person name="de Bruijn I."/>
            <person name="Tripathy S."/>
            <person name="Jiang R."/>
            <person name="Young S.K."/>
            <person name="Zeng Q."/>
            <person name="Gargeya S."/>
            <person name="Fitzgerald M."/>
            <person name="Haas B."/>
            <person name="Abouelleil A."/>
            <person name="Alvarado L."/>
            <person name="Arachchi H.M."/>
            <person name="Berlin A."/>
            <person name="Chapman S.B."/>
            <person name="Goldberg J."/>
            <person name="Griggs A."/>
            <person name="Gujja S."/>
            <person name="Hansen M."/>
            <person name="Howarth C."/>
            <person name="Imamovic A."/>
            <person name="Larimer J."/>
            <person name="McCowen C."/>
            <person name="Montmayeur A."/>
            <person name="Murphy C."/>
            <person name="Neiman D."/>
            <person name="Pearson M."/>
            <person name="Priest M."/>
            <person name="Roberts A."/>
            <person name="Saif S."/>
            <person name="Shea T."/>
            <person name="Sisk P."/>
            <person name="Sykes S."/>
            <person name="Wortman J."/>
            <person name="Nusbaum C."/>
            <person name="Birren B."/>
        </authorList>
    </citation>
    <scope>NUCLEOTIDE SEQUENCE [LARGE SCALE GENOMIC DNA]</scope>
    <source>
        <strain evidence="1 2">VS20</strain>
    </source>
</reference>
<sequence>MDKKKKLVPPTAIPAAVLYSAMGYVESQEDVAALLMAVPPAELCAPLAALRTFMTTPMAFDGQWPTVDMSAVSQDHLDLVYVALPAIPGLLLPPRHSVLDRHLPALLAALPSKLKMVDTKDVAWFDEPEFRGIVPLCTQLSEVYADVFHLRTTLLPPSPLAQHLEAGRVTHLMLHALSSAASANALASILAAATSVTTLGLNASEALINLGKPLHHVEAVQLYVEPALFRGDIRDFMALLDLAKVNYLDASGFENLNWLVPFLGQMSLLEELVLTYGAFSVTPDALMDTPLPSLNLLTVHLVTMDAVSFETFRLWASKLRNLREAHWLNIINLPSSGFELSQEDIAGQTDRLSVLSTRSFKRQHILALLTPLLYVRRRVQPLTRVMFDLESSAINPSTLRVTDITALLDAVQGRPDVALALRASADDEAAIAAYAEAKHVEMVVDRRLELLDCRFRAL</sequence>
<proteinExistence type="predicted"/>
<evidence type="ECO:0008006" key="3">
    <source>
        <dbReference type="Google" id="ProtNLM"/>
    </source>
</evidence>
<accession>T0Q4L3</accession>
<dbReference type="InParanoid" id="T0Q4L3"/>
<evidence type="ECO:0000313" key="2">
    <source>
        <dbReference type="Proteomes" id="UP000030762"/>
    </source>
</evidence>
<dbReference type="EMBL" id="JH767195">
    <property type="protein sequence ID" value="EQC28370.1"/>
    <property type="molecule type" value="Genomic_DNA"/>
</dbReference>
<dbReference type="OrthoDB" id="10507109at2759"/>
<dbReference type="GeneID" id="19954644"/>
<organism evidence="1 2">
    <name type="scientific">Saprolegnia diclina (strain VS20)</name>
    <dbReference type="NCBI Taxonomy" id="1156394"/>
    <lineage>
        <taxon>Eukaryota</taxon>
        <taxon>Sar</taxon>
        <taxon>Stramenopiles</taxon>
        <taxon>Oomycota</taxon>
        <taxon>Saprolegniomycetes</taxon>
        <taxon>Saprolegniales</taxon>
        <taxon>Saprolegniaceae</taxon>
        <taxon>Saprolegnia</taxon>
    </lineage>
</organism>
<evidence type="ECO:0000313" key="1">
    <source>
        <dbReference type="EMBL" id="EQC28370.1"/>
    </source>
</evidence>
<dbReference type="RefSeq" id="XP_008618240.1">
    <property type="nucleotide sequence ID" value="XM_008620018.1"/>
</dbReference>
<dbReference type="Proteomes" id="UP000030762">
    <property type="component" value="Unassembled WGS sequence"/>
</dbReference>
<dbReference type="AlphaFoldDB" id="T0Q4L3"/>
<dbReference type="VEuPathDB" id="FungiDB:SDRG_13917"/>
<gene>
    <name evidence="1" type="ORF">SDRG_13917</name>
</gene>